<evidence type="ECO:0000313" key="3">
    <source>
        <dbReference type="EMBL" id="KAL3523245.1"/>
    </source>
</evidence>
<dbReference type="Proteomes" id="UP001630127">
    <property type="component" value="Unassembled WGS sequence"/>
</dbReference>
<feature type="region of interest" description="Disordered" evidence="1">
    <location>
        <begin position="1"/>
        <end position="25"/>
    </location>
</feature>
<dbReference type="PANTHER" id="PTHR20858:SF17">
    <property type="entry name" value="HYDROXYMETHYLPYRIMIDINE_PHOSPHOMETHYLPYRIMIDINE KINASE THI20-RELATED"/>
    <property type="match status" value="1"/>
</dbReference>
<evidence type="ECO:0000256" key="1">
    <source>
        <dbReference type="SAM" id="MobiDB-lite"/>
    </source>
</evidence>
<comment type="caution">
    <text evidence="3">The sequence shown here is derived from an EMBL/GenBank/DDBJ whole genome shotgun (WGS) entry which is preliminary data.</text>
</comment>
<accession>A0ABD2ZYC8</accession>
<name>A0ABD2ZYC8_9GENT</name>
<dbReference type="InterPro" id="IPR013749">
    <property type="entry name" value="PM/HMP-P_kinase-1"/>
</dbReference>
<dbReference type="EMBL" id="JBJUIK010000007">
    <property type="protein sequence ID" value="KAL3523245.1"/>
    <property type="molecule type" value="Genomic_DNA"/>
</dbReference>
<dbReference type="Pfam" id="PF08543">
    <property type="entry name" value="Phos_pyr_kin"/>
    <property type="match status" value="1"/>
</dbReference>
<dbReference type="InterPro" id="IPR029056">
    <property type="entry name" value="Ribokinase-like"/>
</dbReference>
<sequence length="215" mass="23585">MSIISSPSLLPPPLPLEKQQPPRTTSTITSCATAISIDEDYLSSALIHLSCSLLARSPRSKILNRVIDFHHVLSKEGYLPTSLYVVDILYDGKDFFEFHSSRIITPNTHGTGCNLASYIASELAKCSSVISVITILAKDSLVISAVKDEEDVKAIAYLFAEMGDSYVELIATGSDESMLILHALPEVASYPEFDPYPKSLDSSKKKRDRCSEKVL</sequence>
<organism evidence="3 4">
    <name type="scientific">Cinchona calisaya</name>
    <dbReference type="NCBI Taxonomy" id="153742"/>
    <lineage>
        <taxon>Eukaryota</taxon>
        <taxon>Viridiplantae</taxon>
        <taxon>Streptophyta</taxon>
        <taxon>Embryophyta</taxon>
        <taxon>Tracheophyta</taxon>
        <taxon>Spermatophyta</taxon>
        <taxon>Magnoliopsida</taxon>
        <taxon>eudicotyledons</taxon>
        <taxon>Gunneridae</taxon>
        <taxon>Pentapetalae</taxon>
        <taxon>asterids</taxon>
        <taxon>lamiids</taxon>
        <taxon>Gentianales</taxon>
        <taxon>Rubiaceae</taxon>
        <taxon>Cinchonoideae</taxon>
        <taxon>Cinchoneae</taxon>
        <taxon>Cinchona</taxon>
    </lineage>
</organism>
<gene>
    <name evidence="3" type="ORF">ACH5RR_016079</name>
</gene>
<proteinExistence type="predicted"/>
<feature type="domain" description="Pyridoxamine kinase/Phosphomethylpyrimidine kinase" evidence="2">
    <location>
        <begin position="67"/>
        <end position="134"/>
    </location>
</feature>
<dbReference type="Gene3D" id="3.40.1190.20">
    <property type="match status" value="1"/>
</dbReference>
<reference evidence="3 4" key="1">
    <citation type="submission" date="2024-11" db="EMBL/GenBank/DDBJ databases">
        <title>A near-complete genome assembly of Cinchona calisaya.</title>
        <authorList>
            <person name="Lian D.C."/>
            <person name="Zhao X.W."/>
            <person name="Wei L."/>
        </authorList>
    </citation>
    <scope>NUCLEOTIDE SEQUENCE [LARGE SCALE GENOMIC DNA]</scope>
    <source>
        <tissue evidence="3">Nenye</tissue>
    </source>
</reference>
<evidence type="ECO:0000259" key="2">
    <source>
        <dbReference type="Pfam" id="PF08543"/>
    </source>
</evidence>
<dbReference type="AlphaFoldDB" id="A0ABD2ZYC8"/>
<dbReference type="PANTHER" id="PTHR20858">
    <property type="entry name" value="PHOSPHOMETHYLPYRIMIDINE KINASE"/>
    <property type="match status" value="1"/>
</dbReference>
<protein>
    <recommendedName>
        <fullName evidence="2">Pyridoxamine kinase/Phosphomethylpyrimidine kinase domain-containing protein</fullName>
    </recommendedName>
</protein>
<evidence type="ECO:0000313" key="4">
    <source>
        <dbReference type="Proteomes" id="UP001630127"/>
    </source>
</evidence>
<dbReference type="SUPFAM" id="SSF53613">
    <property type="entry name" value="Ribokinase-like"/>
    <property type="match status" value="1"/>
</dbReference>
<keyword evidence="4" id="KW-1185">Reference proteome</keyword>
<feature type="region of interest" description="Disordered" evidence="1">
    <location>
        <begin position="194"/>
        <end position="215"/>
    </location>
</feature>